<reference evidence="1 2" key="2">
    <citation type="journal article" date="2022" name="Mol. Ecol. Resour.">
        <title>The genomes of chicory, endive, great burdock and yacon provide insights into Asteraceae paleo-polyploidization history and plant inulin production.</title>
        <authorList>
            <person name="Fan W."/>
            <person name="Wang S."/>
            <person name="Wang H."/>
            <person name="Wang A."/>
            <person name="Jiang F."/>
            <person name="Liu H."/>
            <person name="Zhao H."/>
            <person name="Xu D."/>
            <person name="Zhang Y."/>
        </authorList>
    </citation>
    <scope>NUCLEOTIDE SEQUENCE [LARGE SCALE GENOMIC DNA]</scope>
    <source>
        <strain evidence="2">cv. Yunnan</strain>
        <tissue evidence="1">Leaves</tissue>
    </source>
</reference>
<organism evidence="1 2">
    <name type="scientific">Smallanthus sonchifolius</name>
    <dbReference type="NCBI Taxonomy" id="185202"/>
    <lineage>
        <taxon>Eukaryota</taxon>
        <taxon>Viridiplantae</taxon>
        <taxon>Streptophyta</taxon>
        <taxon>Embryophyta</taxon>
        <taxon>Tracheophyta</taxon>
        <taxon>Spermatophyta</taxon>
        <taxon>Magnoliopsida</taxon>
        <taxon>eudicotyledons</taxon>
        <taxon>Gunneridae</taxon>
        <taxon>Pentapetalae</taxon>
        <taxon>asterids</taxon>
        <taxon>campanulids</taxon>
        <taxon>Asterales</taxon>
        <taxon>Asteraceae</taxon>
        <taxon>Asteroideae</taxon>
        <taxon>Heliantheae alliance</taxon>
        <taxon>Millerieae</taxon>
        <taxon>Smallanthus</taxon>
    </lineage>
</organism>
<comment type="caution">
    <text evidence="1">The sequence shown here is derived from an EMBL/GenBank/DDBJ whole genome shotgun (WGS) entry which is preliminary data.</text>
</comment>
<evidence type="ECO:0000313" key="1">
    <source>
        <dbReference type="EMBL" id="KAI3820017.1"/>
    </source>
</evidence>
<reference evidence="2" key="1">
    <citation type="journal article" date="2022" name="Mol. Ecol. Resour.">
        <title>The genomes of chicory, endive, great burdock and yacon provide insights into Asteraceae palaeo-polyploidization history and plant inulin production.</title>
        <authorList>
            <person name="Fan W."/>
            <person name="Wang S."/>
            <person name="Wang H."/>
            <person name="Wang A."/>
            <person name="Jiang F."/>
            <person name="Liu H."/>
            <person name="Zhao H."/>
            <person name="Xu D."/>
            <person name="Zhang Y."/>
        </authorList>
    </citation>
    <scope>NUCLEOTIDE SEQUENCE [LARGE SCALE GENOMIC DNA]</scope>
    <source>
        <strain evidence="2">cv. Yunnan</strain>
    </source>
</reference>
<dbReference type="Proteomes" id="UP001056120">
    <property type="component" value="Linkage Group LG04"/>
</dbReference>
<proteinExistence type="predicted"/>
<dbReference type="EMBL" id="CM042021">
    <property type="protein sequence ID" value="KAI3820017.1"/>
    <property type="molecule type" value="Genomic_DNA"/>
</dbReference>
<evidence type="ECO:0000313" key="2">
    <source>
        <dbReference type="Proteomes" id="UP001056120"/>
    </source>
</evidence>
<name>A0ACB9JL77_9ASTR</name>
<protein>
    <submittedName>
        <fullName evidence="1">Uncharacterized protein</fullName>
    </submittedName>
</protein>
<sequence length="110" mass="12332">MEAAVHGRRAGNDGGGMITLRILIMLGISLSRVSKVLKLYTVMQRPVFSFIYVRVRRSPNSVTNHYTVEFFGCLAGNKELSSVHMTLSGYHTYLFHLNQVATSTAFKCNF</sequence>
<keyword evidence="2" id="KW-1185">Reference proteome</keyword>
<gene>
    <name evidence="1" type="ORF">L1987_13873</name>
</gene>
<accession>A0ACB9JL77</accession>